<protein>
    <submittedName>
        <fullName evidence="7">Heparinase II/III family protein</fullName>
    </submittedName>
</protein>
<dbReference type="AlphaFoldDB" id="A0AB39YKU5"/>
<accession>A0AB39YKU5</accession>
<evidence type="ECO:0000313" key="7">
    <source>
        <dbReference type="EMBL" id="XDV70484.1"/>
    </source>
</evidence>
<dbReference type="SUPFAM" id="SSF53474">
    <property type="entry name" value="alpha/beta-Hydrolases"/>
    <property type="match status" value="1"/>
</dbReference>
<keyword evidence="4" id="KW-0456">Lyase</keyword>
<dbReference type="EMBL" id="CP165735">
    <property type="protein sequence ID" value="XDV70484.1"/>
    <property type="molecule type" value="Genomic_DNA"/>
</dbReference>
<dbReference type="InterPro" id="IPR008929">
    <property type="entry name" value="Chondroitin_lyas"/>
</dbReference>
<keyword evidence="2" id="KW-0732">Signal</keyword>
<dbReference type="RefSeq" id="WP_369744917.1">
    <property type="nucleotide sequence ID" value="NZ_CP165735.1"/>
</dbReference>
<dbReference type="Gene3D" id="1.50.10.100">
    <property type="entry name" value="Chondroitin AC/alginate lyase"/>
    <property type="match status" value="1"/>
</dbReference>
<dbReference type="Pfam" id="PF16889">
    <property type="entry name" value="Hepar_II_III_N"/>
    <property type="match status" value="1"/>
</dbReference>
<dbReference type="GO" id="GO:0042597">
    <property type="term" value="C:periplasmic space"/>
    <property type="evidence" value="ECO:0007669"/>
    <property type="project" value="UniProtKB-SubCell"/>
</dbReference>
<organism evidence="7">
    <name type="scientific">Paenarthrobacter sp. AMU7</name>
    <dbReference type="NCBI Taxonomy" id="3162492"/>
    <lineage>
        <taxon>Bacteria</taxon>
        <taxon>Bacillati</taxon>
        <taxon>Actinomycetota</taxon>
        <taxon>Actinomycetes</taxon>
        <taxon>Micrococcales</taxon>
        <taxon>Micrococcaceae</taxon>
        <taxon>Paenarthrobacter</taxon>
    </lineage>
</organism>
<proteinExistence type="predicted"/>
<dbReference type="InterPro" id="IPR029058">
    <property type="entry name" value="AB_hydrolase_fold"/>
</dbReference>
<reference evidence="7" key="1">
    <citation type="submission" date="2024-07" db="EMBL/GenBank/DDBJ databases">
        <authorList>
            <person name="Li J."/>
            <person name="Wei H."/>
            <person name="Ma J."/>
        </authorList>
    </citation>
    <scope>NUCLEOTIDE SEQUENCE</scope>
    <source>
        <strain evidence="7">AMU7</strain>
    </source>
</reference>
<evidence type="ECO:0000256" key="3">
    <source>
        <dbReference type="ARBA" id="ARBA00022764"/>
    </source>
</evidence>
<feature type="domain" description="Heparin-sulfate lyase N-terminal" evidence="6">
    <location>
        <begin position="43"/>
        <end position="228"/>
    </location>
</feature>
<dbReference type="Gene3D" id="3.40.50.1820">
    <property type="entry name" value="alpha/beta hydrolase"/>
    <property type="match status" value="1"/>
</dbReference>
<name>A0AB39YKU5_9MICC</name>
<evidence type="ECO:0000256" key="1">
    <source>
        <dbReference type="ARBA" id="ARBA00004418"/>
    </source>
</evidence>
<evidence type="ECO:0000259" key="6">
    <source>
        <dbReference type="Pfam" id="PF16889"/>
    </source>
</evidence>
<keyword evidence="3" id="KW-0574">Periplasm</keyword>
<sequence>MTTHTVDLDVVHRQTFGEMFRKRSTDRALADEIIGGKLSVRPHPAWSFQGIIDWKADPFGQRNWRAQLHMLRWLEPVRRVAIDGDQEAREFWLQTCKSWIEANPQSDPKEKDQQGNFVSYAWADMVEALRAMVLTFGLPLVQEEDQWLVESIHAHGLWLADSKHLGHSNHALHQHQALFVIGSALGKEEWTDLAIQRLTSLFEENYDEQGVNVEGAIGYHKNNLVWWEEAFKRLDVEGVPRPASADRLNLAYLELAHATKPDGTFELIGDTEATTPGALSSPELDYVKSEGSTGQPPAELTKIYQKGYVFGRSGWGDHERDFKKETFYSLSFGKANRVHGHQDGASLTLHSNGHPWLVDAGKYAYKKDAMRDYCLSRLGHNVVQVEDRVYNPKSEVALIRSFTSDEVDDFTFADSGYKGVELKRRVVYCRGGEFLLVVDNVFSADEVSARQRWHLDTDTAVEDIPGGLRLDRDGASSFLLWKGNAPAISIAKGSEEPFDGWMSRKWMEKLPTQVVSATQSGRRFRFITIIAAPQSGNFSVKKMDATGGRIALSALSGRYQFNLTVEEDRVSVTLGEEGTISSELDDVRSAWLKTMDLCRAAGVLWSAPKPDDGLFTTRYWGSLKAWVAQQDNTRSARLEALSILLNLLLDANDDSSDDQGLRTGIVDLLGNDLTEEIELTSNALGVMREPLIAWAGVDLRSKTYGRKIQTISSPSEIGFEEGEKSKIHSANLGGLVLPFAVGHGPSDLLSVRFHGAINRTKTTLPFFQGLTSELMEGGNHAVFQDPSLDLNKNMTLSWYLGDGSINVHRFMAECIRKLQLETNATRILLSGSSGGGFTALQVASYLPDSVALVFNPQTDVKEYFRTSADVALSTCLKSDVDVEEARAFRLSTSVVETYAMLEDLPRILYVQNTGDTHHVTKHRNPFRSMLESEHSNHKDRIEFVDVDWGPGHVAAKAELYAHYRSAALQHFPTSASSLIN</sequence>
<dbReference type="SUPFAM" id="SSF48230">
    <property type="entry name" value="Chondroitin AC/alginate lyase"/>
    <property type="match status" value="1"/>
</dbReference>
<dbReference type="PANTHER" id="PTHR39210">
    <property type="entry name" value="HEPARIN-SULFATE LYASE"/>
    <property type="match status" value="1"/>
</dbReference>
<evidence type="ECO:0000256" key="2">
    <source>
        <dbReference type="ARBA" id="ARBA00022729"/>
    </source>
</evidence>
<dbReference type="GO" id="GO:0016829">
    <property type="term" value="F:lyase activity"/>
    <property type="evidence" value="ECO:0007669"/>
    <property type="project" value="UniProtKB-KW"/>
</dbReference>
<dbReference type="Gene3D" id="2.70.98.70">
    <property type="match status" value="1"/>
</dbReference>
<dbReference type="PANTHER" id="PTHR39210:SF1">
    <property type="entry name" value="HEPARIN-SULFATE LYASE"/>
    <property type="match status" value="1"/>
</dbReference>
<dbReference type="InterPro" id="IPR012480">
    <property type="entry name" value="Hepar_II_III_C"/>
</dbReference>
<comment type="subcellular location">
    <subcellularLocation>
        <location evidence="1">Periplasm</location>
    </subcellularLocation>
</comment>
<dbReference type="InterPro" id="IPR031680">
    <property type="entry name" value="Hepar_II_III_N"/>
</dbReference>
<evidence type="ECO:0000256" key="4">
    <source>
        <dbReference type="ARBA" id="ARBA00023239"/>
    </source>
</evidence>
<feature type="domain" description="Heparinase II/III-like C-terminal" evidence="5">
    <location>
        <begin position="333"/>
        <end position="495"/>
    </location>
</feature>
<gene>
    <name evidence="7" type="ORF">ABQM86_16175</name>
</gene>
<dbReference type="Pfam" id="PF07940">
    <property type="entry name" value="Hepar_II_III_C"/>
    <property type="match status" value="1"/>
</dbReference>
<evidence type="ECO:0000259" key="5">
    <source>
        <dbReference type="Pfam" id="PF07940"/>
    </source>
</evidence>